<keyword evidence="3" id="KW-1185">Reference proteome</keyword>
<accession>A0AAD6XG10</accession>
<comment type="caution">
    <text evidence="2">The sequence shown here is derived from an EMBL/GenBank/DDBJ whole genome shotgun (WGS) entry which is preliminary data.</text>
</comment>
<feature type="region of interest" description="Disordered" evidence="1">
    <location>
        <begin position="270"/>
        <end position="300"/>
    </location>
</feature>
<dbReference type="EMBL" id="JARJCN010000144">
    <property type="protein sequence ID" value="KAJ7068930.1"/>
    <property type="molecule type" value="Genomic_DNA"/>
</dbReference>
<feature type="compositionally biased region" description="Polar residues" evidence="1">
    <location>
        <begin position="33"/>
        <end position="42"/>
    </location>
</feature>
<protein>
    <submittedName>
        <fullName evidence="2">Uncharacterized protein</fullName>
    </submittedName>
</protein>
<name>A0AAD6XG10_9AGAR</name>
<evidence type="ECO:0000313" key="2">
    <source>
        <dbReference type="EMBL" id="KAJ7068930.1"/>
    </source>
</evidence>
<gene>
    <name evidence="2" type="ORF">B0H15DRAFT_807361</name>
</gene>
<evidence type="ECO:0000313" key="3">
    <source>
        <dbReference type="Proteomes" id="UP001222325"/>
    </source>
</evidence>
<evidence type="ECO:0000256" key="1">
    <source>
        <dbReference type="SAM" id="MobiDB-lite"/>
    </source>
</evidence>
<organism evidence="2 3">
    <name type="scientific">Mycena belliarum</name>
    <dbReference type="NCBI Taxonomy" id="1033014"/>
    <lineage>
        <taxon>Eukaryota</taxon>
        <taxon>Fungi</taxon>
        <taxon>Dikarya</taxon>
        <taxon>Basidiomycota</taxon>
        <taxon>Agaricomycotina</taxon>
        <taxon>Agaricomycetes</taxon>
        <taxon>Agaricomycetidae</taxon>
        <taxon>Agaricales</taxon>
        <taxon>Marasmiineae</taxon>
        <taxon>Mycenaceae</taxon>
        <taxon>Mycena</taxon>
    </lineage>
</organism>
<dbReference type="AlphaFoldDB" id="A0AAD6XG10"/>
<feature type="region of interest" description="Disordered" evidence="1">
    <location>
        <begin position="1"/>
        <end position="42"/>
    </location>
</feature>
<proteinExistence type="predicted"/>
<reference evidence="2" key="1">
    <citation type="submission" date="2023-03" db="EMBL/GenBank/DDBJ databases">
        <title>Massive genome expansion in bonnet fungi (Mycena s.s.) driven by repeated elements and novel gene families across ecological guilds.</title>
        <authorList>
            <consortium name="Lawrence Berkeley National Laboratory"/>
            <person name="Harder C.B."/>
            <person name="Miyauchi S."/>
            <person name="Viragh M."/>
            <person name="Kuo A."/>
            <person name="Thoen E."/>
            <person name="Andreopoulos B."/>
            <person name="Lu D."/>
            <person name="Skrede I."/>
            <person name="Drula E."/>
            <person name="Henrissat B."/>
            <person name="Morin E."/>
            <person name="Kohler A."/>
            <person name="Barry K."/>
            <person name="LaButti K."/>
            <person name="Morin E."/>
            <person name="Salamov A."/>
            <person name="Lipzen A."/>
            <person name="Mereny Z."/>
            <person name="Hegedus B."/>
            <person name="Baldrian P."/>
            <person name="Stursova M."/>
            <person name="Weitz H."/>
            <person name="Taylor A."/>
            <person name="Grigoriev I.V."/>
            <person name="Nagy L.G."/>
            <person name="Martin F."/>
            <person name="Kauserud H."/>
        </authorList>
    </citation>
    <scope>NUCLEOTIDE SEQUENCE</scope>
    <source>
        <strain evidence="2">CBHHK173m</strain>
    </source>
</reference>
<dbReference type="Proteomes" id="UP001222325">
    <property type="component" value="Unassembled WGS sequence"/>
</dbReference>
<sequence length="300" mass="32963">MEGAAEGLQDRNLEGTGSQRRVTYNLGEKDYQSPPQNSPVSAANMSLTHIHHPVHDPDPSRAYEPVQYLSRNMLGGPPTSTIALKGNTPDEIIQAATTRQWEKYLSKVPYDVRPTFSAAPQSEYYGAEVLEDGQVLHKSAANNAFRAFYDEETGRCFAFACHEVTWSYQAAGDSRTAWPLELFYPSDTRLHDAMQKMLPPPEGASPEMMIFPKHATPYAPLLPSLEERLRAPYAVSEALEVRQITHHCAGPQNETGREGIDSLISNTVGQFGKPITPSTTDEDVPGTPLSARVAHTGGKL</sequence>